<evidence type="ECO:0000256" key="1">
    <source>
        <dbReference type="SAM" id="SignalP"/>
    </source>
</evidence>
<dbReference type="AlphaFoldDB" id="A0A833N8B4"/>
<organism evidence="2 3">
    <name type="scientific">Fluviispira multicolorata</name>
    <dbReference type="NCBI Taxonomy" id="2654512"/>
    <lineage>
        <taxon>Bacteria</taxon>
        <taxon>Pseudomonadati</taxon>
        <taxon>Bdellovibrionota</taxon>
        <taxon>Oligoflexia</taxon>
        <taxon>Silvanigrellales</taxon>
        <taxon>Silvanigrellaceae</taxon>
        <taxon>Fluviispira</taxon>
    </lineage>
</organism>
<protein>
    <submittedName>
        <fullName evidence="2">Uncharacterized protein</fullName>
    </submittedName>
</protein>
<name>A0A833N8B4_9BACT</name>
<evidence type="ECO:0000313" key="2">
    <source>
        <dbReference type="EMBL" id="KAB8033791.1"/>
    </source>
</evidence>
<sequence>MSIKNRYLKFLIAFSFPLNVFASSANITHFVESENAVFFDSTSENAKEVVFYFPKTYVEFQAFYNDEIIPNPDPDLFIARVRINSFIYREPSSLTRKWQGKILRPWNITPVEECILETKENALDIVQSIEEVNREISGASTAPICEFYFRIKNKDRKKILDEFKNPEKYGWNIKRFLILRLINERKEVKIIYL</sequence>
<dbReference type="RefSeq" id="WP_152211876.1">
    <property type="nucleotide sequence ID" value="NZ_WFLN01000004.1"/>
</dbReference>
<feature type="signal peptide" evidence="1">
    <location>
        <begin position="1"/>
        <end position="22"/>
    </location>
</feature>
<evidence type="ECO:0000313" key="3">
    <source>
        <dbReference type="Proteomes" id="UP000442694"/>
    </source>
</evidence>
<dbReference type="EMBL" id="WFLN01000004">
    <property type="protein sequence ID" value="KAB8033791.1"/>
    <property type="molecule type" value="Genomic_DNA"/>
</dbReference>
<comment type="caution">
    <text evidence="2">The sequence shown here is derived from an EMBL/GenBank/DDBJ whole genome shotgun (WGS) entry which is preliminary data.</text>
</comment>
<keyword evidence="1" id="KW-0732">Signal</keyword>
<proteinExistence type="predicted"/>
<reference evidence="2 3" key="1">
    <citation type="submission" date="2019-10" db="EMBL/GenBank/DDBJ databases">
        <title>New genus of Silvanigrellaceae.</title>
        <authorList>
            <person name="Pitt A."/>
            <person name="Hahn M.W."/>
        </authorList>
    </citation>
    <scope>NUCLEOTIDE SEQUENCE [LARGE SCALE GENOMIC DNA]</scope>
    <source>
        <strain evidence="2 3">33A1-SZDP</strain>
    </source>
</reference>
<dbReference type="Proteomes" id="UP000442694">
    <property type="component" value="Unassembled WGS sequence"/>
</dbReference>
<keyword evidence="3" id="KW-1185">Reference proteome</keyword>
<accession>A0A833N8B4</accession>
<feature type="chain" id="PRO_5032860860" evidence="1">
    <location>
        <begin position="23"/>
        <end position="193"/>
    </location>
</feature>
<gene>
    <name evidence="2" type="ORF">GCL57_03525</name>
</gene>